<evidence type="ECO:0000256" key="3">
    <source>
        <dbReference type="ARBA" id="ARBA00022989"/>
    </source>
</evidence>
<sequence>MHPELLVHEKSLASTSTLRDVESIVVTDAQLARHGLETETSTGYIRWRSDSRDHPRNWPTLRKTYDTSLVMFLEFYTCPVLTFQASAAEHALDDYRASKMVLLVAFSLMYQLGQAVGGLVIPPCSDLFGRRMPYLISCAVFSISCLIVGIVPHLSGVFIGRFFSGLASAVPSVVVSGTVEDQFNTERRVWIVLLWNAAATAGLAFGPVYASCITSVASWRWIFYSAAIVTGGCMLLLLAIRESRPSKLLAKKIAALQEECPGATLNYHTADPFPTVRVFVDVVFVRSTVMMVTEPILIIVSSISAISWGIIYVFTESLVGAFTALDLTEQEASWTFLALIVGVILDAVPHIWEVTKLRQKRRQGIPIHPEDKITGFMYGTLALAAGLWWFYSTTPPATAHAASPLLPIAALVPVGFGVNEIAYTLSGYLTDTYTVYAASAFAGLAFVRAVFAGIGPLVGHVLFVGGQSVVPGYAISAVATAFCTVPFIFFKVGRKFRQRSAFARYSFEVNKLTQVEV</sequence>
<reference evidence="7 8" key="1">
    <citation type="submission" date="2024-07" db="EMBL/GenBank/DDBJ databases">
        <title>Section-level genome sequencing and comparative genomics of Aspergillus sections Usti and Cavernicolus.</title>
        <authorList>
            <consortium name="Lawrence Berkeley National Laboratory"/>
            <person name="Nybo J.L."/>
            <person name="Vesth T.C."/>
            <person name="Theobald S."/>
            <person name="Frisvad J.C."/>
            <person name="Larsen T.O."/>
            <person name="Kjaerboelling I."/>
            <person name="Rothschild-Mancinelli K."/>
            <person name="Lyhne E.K."/>
            <person name="Kogle M.E."/>
            <person name="Barry K."/>
            <person name="Clum A."/>
            <person name="Na H."/>
            <person name="Ledsgaard L."/>
            <person name="Lin J."/>
            <person name="Lipzen A."/>
            <person name="Kuo A."/>
            <person name="Riley R."/>
            <person name="Mondo S."/>
            <person name="Labutti K."/>
            <person name="Haridas S."/>
            <person name="Pangalinan J."/>
            <person name="Salamov A.A."/>
            <person name="Simmons B.A."/>
            <person name="Magnuson J.K."/>
            <person name="Chen J."/>
            <person name="Drula E."/>
            <person name="Henrissat B."/>
            <person name="Wiebenga A."/>
            <person name="Lubbers R.J."/>
            <person name="Gomes A.C."/>
            <person name="Macurrencykelacurrency M.R."/>
            <person name="Stajich J."/>
            <person name="Grigoriev I.V."/>
            <person name="Mortensen U.H."/>
            <person name="De Vries R.P."/>
            <person name="Baker S.E."/>
            <person name="Andersen M.R."/>
        </authorList>
    </citation>
    <scope>NUCLEOTIDE SEQUENCE [LARGE SCALE GENOMIC DNA]</scope>
    <source>
        <strain evidence="7 8">CBS 449.75</strain>
    </source>
</reference>
<dbReference type="Pfam" id="PF07690">
    <property type="entry name" value="MFS_1"/>
    <property type="match status" value="1"/>
</dbReference>
<evidence type="ECO:0000256" key="2">
    <source>
        <dbReference type="ARBA" id="ARBA00022692"/>
    </source>
</evidence>
<evidence type="ECO:0000313" key="8">
    <source>
        <dbReference type="Proteomes" id="UP001610432"/>
    </source>
</evidence>
<dbReference type="InterPro" id="IPR011701">
    <property type="entry name" value="MFS"/>
</dbReference>
<feature type="transmembrane region" description="Helical" evidence="5">
    <location>
        <begin position="373"/>
        <end position="391"/>
    </location>
</feature>
<protein>
    <submittedName>
        <fullName evidence="7">Major facilitator superfamily domain-containing protein</fullName>
    </submittedName>
</protein>
<dbReference type="InterPro" id="IPR036259">
    <property type="entry name" value="MFS_trans_sf"/>
</dbReference>
<evidence type="ECO:0000259" key="6">
    <source>
        <dbReference type="PROSITE" id="PS50850"/>
    </source>
</evidence>
<feature type="transmembrane region" description="Helical" evidence="5">
    <location>
        <begin position="435"/>
        <end position="458"/>
    </location>
</feature>
<dbReference type="PROSITE" id="PS50850">
    <property type="entry name" value="MFS"/>
    <property type="match status" value="1"/>
</dbReference>
<feature type="domain" description="Major facilitator superfamily (MFS) profile" evidence="6">
    <location>
        <begin position="63"/>
        <end position="495"/>
    </location>
</feature>
<feature type="transmembrane region" description="Helical" evidence="5">
    <location>
        <begin position="296"/>
        <end position="314"/>
    </location>
</feature>
<organism evidence="7 8">
    <name type="scientific">Aspergillus lucknowensis</name>
    <dbReference type="NCBI Taxonomy" id="176173"/>
    <lineage>
        <taxon>Eukaryota</taxon>
        <taxon>Fungi</taxon>
        <taxon>Dikarya</taxon>
        <taxon>Ascomycota</taxon>
        <taxon>Pezizomycotina</taxon>
        <taxon>Eurotiomycetes</taxon>
        <taxon>Eurotiomycetidae</taxon>
        <taxon>Eurotiales</taxon>
        <taxon>Aspergillaceae</taxon>
        <taxon>Aspergillus</taxon>
        <taxon>Aspergillus subgen. Nidulantes</taxon>
    </lineage>
</organism>
<dbReference type="PANTHER" id="PTHR23502:SF157">
    <property type="entry name" value="MAJOR FACILITATOR SUPERFAMILY (MFS) PROFILE DOMAIN-CONTAINING PROTEIN-RELATED"/>
    <property type="match status" value="1"/>
</dbReference>
<comment type="subcellular location">
    <subcellularLocation>
        <location evidence="1">Membrane</location>
        <topology evidence="1">Multi-pass membrane protein</topology>
    </subcellularLocation>
</comment>
<accession>A0ABR4LYY6</accession>
<dbReference type="PANTHER" id="PTHR23502">
    <property type="entry name" value="MAJOR FACILITATOR SUPERFAMILY"/>
    <property type="match status" value="1"/>
</dbReference>
<comment type="caution">
    <text evidence="7">The sequence shown here is derived from an EMBL/GenBank/DDBJ whole genome shotgun (WGS) entry which is preliminary data.</text>
</comment>
<evidence type="ECO:0000256" key="1">
    <source>
        <dbReference type="ARBA" id="ARBA00004141"/>
    </source>
</evidence>
<feature type="transmembrane region" description="Helical" evidence="5">
    <location>
        <begin position="470"/>
        <end position="490"/>
    </location>
</feature>
<keyword evidence="8" id="KW-1185">Reference proteome</keyword>
<name>A0ABR4LYY6_9EURO</name>
<feature type="transmembrane region" description="Helical" evidence="5">
    <location>
        <begin position="100"/>
        <end position="121"/>
    </location>
</feature>
<proteinExistence type="predicted"/>
<feature type="transmembrane region" description="Helical" evidence="5">
    <location>
        <begin position="403"/>
        <end position="423"/>
    </location>
</feature>
<gene>
    <name evidence="7" type="ORF">BJX67DRAFT_391770</name>
</gene>
<evidence type="ECO:0000256" key="4">
    <source>
        <dbReference type="ARBA" id="ARBA00023136"/>
    </source>
</evidence>
<feature type="transmembrane region" description="Helical" evidence="5">
    <location>
        <begin position="133"/>
        <end position="152"/>
    </location>
</feature>
<feature type="transmembrane region" description="Helical" evidence="5">
    <location>
        <begin position="189"/>
        <end position="209"/>
    </location>
</feature>
<evidence type="ECO:0000313" key="7">
    <source>
        <dbReference type="EMBL" id="KAL2869763.1"/>
    </source>
</evidence>
<keyword evidence="4 5" id="KW-0472">Membrane</keyword>
<dbReference type="SUPFAM" id="SSF103473">
    <property type="entry name" value="MFS general substrate transporter"/>
    <property type="match status" value="1"/>
</dbReference>
<dbReference type="EMBL" id="JBFXLQ010000008">
    <property type="protein sequence ID" value="KAL2869763.1"/>
    <property type="molecule type" value="Genomic_DNA"/>
</dbReference>
<keyword evidence="3 5" id="KW-1133">Transmembrane helix</keyword>
<dbReference type="GeneID" id="98149921"/>
<feature type="transmembrane region" description="Helical" evidence="5">
    <location>
        <begin position="221"/>
        <end position="240"/>
    </location>
</feature>
<dbReference type="InterPro" id="IPR020846">
    <property type="entry name" value="MFS_dom"/>
</dbReference>
<dbReference type="Gene3D" id="1.20.1250.20">
    <property type="entry name" value="MFS general substrate transporter like domains"/>
    <property type="match status" value="1"/>
</dbReference>
<dbReference type="Proteomes" id="UP001610432">
    <property type="component" value="Unassembled WGS sequence"/>
</dbReference>
<dbReference type="RefSeq" id="XP_070888742.1">
    <property type="nucleotide sequence ID" value="XM_071034849.1"/>
</dbReference>
<evidence type="ECO:0000256" key="5">
    <source>
        <dbReference type="SAM" id="Phobius"/>
    </source>
</evidence>
<feature type="transmembrane region" description="Helical" evidence="5">
    <location>
        <begin position="334"/>
        <end position="352"/>
    </location>
</feature>
<keyword evidence="2 5" id="KW-0812">Transmembrane</keyword>